<name>A0A8J7F600_9GAMM</name>
<comment type="caution">
    <text evidence="1">The sequence shown here is derived from an EMBL/GenBank/DDBJ whole genome shotgun (WGS) entry which is preliminary data.</text>
</comment>
<dbReference type="RefSeq" id="WP_193951240.1">
    <property type="nucleotide sequence ID" value="NZ_JADEYS010000001.1"/>
</dbReference>
<evidence type="ECO:0000313" key="1">
    <source>
        <dbReference type="EMBL" id="MBE9395680.1"/>
    </source>
</evidence>
<proteinExistence type="predicted"/>
<accession>A0A8J7F600</accession>
<organism evidence="1 2">
    <name type="scientific">Pontibacterium sinense</name>
    <dbReference type="NCBI Taxonomy" id="2781979"/>
    <lineage>
        <taxon>Bacteria</taxon>
        <taxon>Pseudomonadati</taxon>
        <taxon>Pseudomonadota</taxon>
        <taxon>Gammaproteobacteria</taxon>
        <taxon>Oceanospirillales</taxon>
        <taxon>Oceanospirillaceae</taxon>
        <taxon>Pontibacterium</taxon>
    </lineage>
</organism>
<protein>
    <submittedName>
        <fullName evidence="1">Uncharacterized protein</fullName>
    </submittedName>
</protein>
<evidence type="ECO:0000313" key="2">
    <source>
        <dbReference type="Proteomes" id="UP000640333"/>
    </source>
</evidence>
<dbReference type="EMBL" id="JADEYS010000001">
    <property type="protein sequence ID" value="MBE9395680.1"/>
    <property type="molecule type" value="Genomic_DNA"/>
</dbReference>
<sequence length="105" mass="11962">MDMENNRLLMQLDKYRREINREVLNPEIPDLALEDLKPMLGMVASARVQYISELLEIAKLSGDSLPTPEQIRQLKVCRETYDELVAAANALEAVIQRGYLDVKSS</sequence>
<keyword evidence="2" id="KW-1185">Reference proteome</keyword>
<reference evidence="1" key="1">
    <citation type="submission" date="2020-10" db="EMBL/GenBank/DDBJ databases">
        <title>Bacterium isolated from coastal waters sediment.</title>
        <authorList>
            <person name="Chen R.-J."/>
            <person name="Lu D.-C."/>
            <person name="Zhu K.-L."/>
            <person name="Du Z.-J."/>
        </authorList>
    </citation>
    <scope>NUCLEOTIDE SEQUENCE</scope>
    <source>
        <strain evidence="1">N1Y112</strain>
    </source>
</reference>
<gene>
    <name evidence="1" type="ORF">IOQ59_00215</name>
</gene>
<dbReference type="Proteomes" id="UP000640333">
    <property type="component" value="Unassembled WGS sequence"/>
</dbReference>
<dbReference type="AlphaFoldDB" id="A0A8J7F600"/>